<name>A0A1M7YZW8_9VIBR</name>
<evidence type="ECO:0000313" key="2">
    <source>
        <dbReference type="EMBL" id="SHO58229.1"/>
    </source>
</evidence>
<evidence type="ECO:0000256" key="1">
    <source>
        <dbReference type="SAM" id="MobiDB-lite"/>
    </source>
</evidence>
<keyword evidence="3" id="KW-1185">Reference proteome</keyword>
<proteinExistence type="predicted"/>
<evidence type="ECO:0008006" key="4">
    <source>
        <dbReference type="Google" id="ProtNLM"/>
    </source>
</evidence>
<dbReference type="AlphaFoldDB" id="A0A1M7YZW8"/>
<organism evidence="2 3">
    <name type="scientific">Vibrio quintilis</name>
    <dbReference type="NCBI Taxonomy" id="1117707"/>
    <lineage>
        <taxon>Bacteria</taxon>
        <taxon>Pseudomonadati</taxon>
        <taxon>Pseudomonadota</taxon>
        <taxon>Gammaproteobacteria</taxon>
        <taxon>Vibrionales</taxon>
        <taxon>Vibrionaceae</taxon>
        <taxon>Vibrio</taxon>
    </lineage>
</organism>
<dbReference type="RefSeq" id="WP_073585676.1">
    <property type="nucleotide sequence ID" value="NZ_AP024897.1"/>
</dbReference>
<dbReference type="Proteomes" id="UP000184600">
    <property type="component" value="Unassembled WGS sequence"/>
</dbReference>
<feature type="compositionally biased region" description="Low complexity" evidence="1">
    <location>
        <begin position="108"/>
        <end position="135"/>
    </location>
</feature>
<dbReference type="STRING" id="1117707.VQ7734_03999"/>
<feature type="compositionally biased region" description="Polar residues" evidence="1">
    <location>
        <begin position="94"/>
        <end position="107"/>
    </location>
</feature>
<dbReference type="Pfam" id="PF09849">
    <property type="entry name" value="DUF2076"/>
    <property type="match status" value="1"/>
</dbReference>
<dbReference type="OrthoDB" id="122910at2"/>
<gene>
    <name evidence="2" type="ORF">VQ7734_03999</name>
</gene>
<reference evidence="3" key="1">
    <citation type="submission" date="2016-12" db="EMBL/GenBank/DDBJ databases">
        <authorList>
            <person name="Rodrigo-Torres L."/>
            <person name="Arahal R.D."/>
            <person name="Lucena T."/>
        </authorList>
    </citation>
    <scope>NUCLEOTIDE SEQUENCE [LARGE SCALE GENOMIC DNA]</scope>
</reference>
<protein>
    <recommendedName>
        <fullName evidence="4">Periplasmic ligand-binding sensor protein</fullName>
    </recommendedName>
</protein>
<evidence type="ECO:0000313" key="3">
    <source>
        <dbReference type="Proteomes" id="UP000184600"/>
    </source>
</evidence>
<dbReference type="InterPro" id="IPR018648">
    <property type="entry name" value="DUF2076"/>
</dbReference>
<feature type="region of interest" description="Disordered" evidence="1">
    <location>
        <begin position="77"/>
        <end position="140"/>
    </location>
</feature>
<dbReference type="EMBL" id="FRFG01000059">
    <property type="protein sequence ID" value="SHO58229.1"/>
    <property type="molecule type" value="Genomic_DNA"/>
</dbReference>
<accession>A0A1M7YZW8</accession>
<sequence length="284" mass="30734">MDQNTQQLIDNLFNRIQQAEKQGGSRDQEAQSLIDKHLIQQPSAPYYMAQTMVMQEATMKQLHARVEALEQQIRQAQNQPRGGFLSGLFGGNRNHAQPSGFQNTNTHQPQGNPQQPGYGRQPNQGQQPYGQAQYGQPGGFSRGNSFLGGALQTAAGVAGGVVLGNLMMDMFSHHHPQEVVNIINEDPSQAMDNGFTDQSDFGQNTSDQFADGGTNNDFQDTSFDNTEMNDADFANPGFDNGAVDNSGFADNSGFFDNSDFGGFNDGGFDGGGFDDFGGGFDDFT</sequence>